<reference evidence="2" key="1">
    <citation type="journal article" date="2021" name="Microb. Physiol.">
        <title>Proteogenomic Insights into the Physiology of Marine, Sulfate-Reducing, Filamentous Desulfonema limicola and Desulfonema magnum.</title>
        <authorList>
            <person name="Schnaars V."/>
            <person name="Wohlbrand L."/>
            <person name="Scheve S."/>
            <person name="Hinrichs C."/>
            <person name="Reinhardt R."/>
            <person name="Rabus R."/>
        </authorList>
    </citation>
    <scope>NUCLEOTIDE SEQUENCE</scope>
    <source>
        <strain evidence="2">5ac10</strain>
    </source>
</reference>
<proteinExistence type="predicted"/>
<dbReference type="RefSeq" id="WP_207690301.1">
    <property type="nucleotide sequence ID" value="NZ_CP061799.1"/>
</dbReference>
<dbReference type="AlphaFoldDB" id="A0A975B456"/>
<keyword evidence="1" id="KW-1133">Transmembrane helix</keyword>
<keyword evidence="3" id="KW-1185">Reference proteome</keyword>
<evidence type="ECO:0000313" key="3">
    <source>
        <dbReference type="Proteomes" id="UP000663720"/>
    </source>
</evidence>
<evidence type="ECO:0000313" key="2">
    <source>
        <dbReference type="EMBL" id="QTA78443.1"/>
    </source>
</evidence>
<feature type="transmembrane region" description="Helical" evidence="1">
    <location>
        <begin position="34"/>
        <end position="56"/>
    </location>
</feature>
<sequence length="91" mass="10165">MKHFLISAGILSGFILFFLFDRLLDKLPSWSQSALKYIIIAGIFALIGDTVFGMFYRPSTEEIAAKRIDLFLSRVGNAGVTDDNCENVSEQ</sequence>
<keyword evidence="1" id="KW-0812">Transmembrane</keyword>
<keyword evidence="1" id="KW-0472">Membrane</keyword>
<dbReference type="EMBL" id="CP061799">
    <property type="protein sequence ID" value="QTA78443.1"/>
    <property type="molecule type" value="Genomic_DNA"/>
</dbReference>
<protein>
    <submittedName>
        <fullName evidence="2">Uncharacterized protein</fullName>
    </submittedName>
</protein>
<accession>A0A975B456</accession>
<dbReference type="Proteomes" id="UP000663720">
    <property type="component" value="Chromosome"/>
</dbReference>
<name>A0A975B456_9BACT</name>
<gene>
    <name evidence="2" type="ORF">dnl_06650</name>
</gene>
<dbReference type="KEGG" id="dli:dnl_06650"/>
<evidence type="ECO:0000256" key="1">
    <source>
        <dbReference type="SAM" id="Phobius"/>
    </source>
</evidence>
<organism evidence="2 3">
    <name type="scientific">Desulfonema limicola</name>
    <dbReference type="NCBI Taxonomy" id="45656"/>
    <lineage>
        <taxon>Bacteria</taxon>
        <taxon>Pseudomonadati</taxon>
        <taxon>Thermodesulfobacteriota</taxon>
        <taxon>Desulfobacteria</taxon>
        <taxon>Desulfobacterales</taxon>
        <taxon>Desulfococcaceae</taxon>
        <taxon>Desulfonema</taxon>
    </lineage>
</organism>